<dbReference type="AlphaFoldDB" id="A0A090MBL4"/>
<organism evidence="11 12">
    <name type="scientific">Ostreococcus tauri</name>
    <name type="common">Marine green alga</name>
    <dbReference type="NCBI Taxonomy" id="70448"/>
    <lineage>
        <taxon>Eukaryota</taxon>
        <taxon>Viridiplantae</taxon>
        <taxon>Chlorophyta</taxon>
        <taxon>Mamiellophyceae</taxon>
        <taxon>Mamiellales</taxon>
        <taxon>Bathycoccaceae</taxon>
        <taxon>Ostreococcus</taxon>
    </lineage>
</organism>
<accession>A0A090MBL4</accession>
<keyword evidence="6 9" id="KW-0687">Ribonucleoprotein</keyword>
<keyword evidence="2 9" id="KW-0690">Ribosome biogenesis</keyword>
<keyword evidence="4 9" id="KW-0694">RNA-binding</keyword>
<evidence type="ECO:0000256" key="3">
    <source>
        <dbReference type="ARBA" id="ARBA00022552"/>
    </source>
</evidence>
<dbReference type="GO" id="GO:0031429">
    <property type="term" value="C:box H/ACA snoRNP complex"/>
    <property type="evidence" value="ECO:0007669"/>
    <property type="project" value="TreeGrafter"/>
</dbReference>
<evidence type="ECO:0000256" key="6">
    <source>
        <dbReference type="ARBA" id="ARBA00023274"/>
    </source>
</evidence>
<keyword evidence="5 9" id="KW-0539">Nucleus</keyword>
<dbReference type="SUPFAM" id="SSF50447">
    <property type="entry name" value="Translation proteins"/>
    <property type="match status" value="1"/>
</dbReference>
<evidence type="ECO:0000256" key="7">
    <source>
        <dbReference type="ARBA" id="ARBA00038293"/>
    </source>
</evidence>
<comment type="subcellular location">
    <subcellularLocation>
        <location evidence="1 9">Nucleus</location>
        <location evidence="1 9">Nucleolus</location>
    </subcellularLocation>
</comment>
<comment type="caution">
    <text evidence="11">The sequence shown here is derived from an EMBL/GenBank/DDBJ whole genome shotgun (WGS) entry which is preliminary data.</text>
</comment>
<dbReference type="InParanoid" id="A0A090MBL4"/>
<dbReference type="FunFam" id="2.40.10.230:FF:000001">
    <property type="entry name" value="H/ACA ribonucleoprotein complex subunit"/>
    <property type="match status" value="1"/>
</dbReference>
<dbReference type="PANTHER" id="PTHR23237:SF6">
    <property type="entry name" value="H_ACA RIBONUCLEOPROTEIN COMPLEX SUBUNIT 1"/>
    <property type="match status" value="1"/>
</dbReference>
<dbReference type="InterPro" id="IPR007504">
    <property type="entry name" value="H/ACA_rnp_Gar1/Naf1"/>
</dbReference>
<evidence type="ECO:0000256" key="1">
    <source>
        <dbReference type="ARBA" id="ARBA00004604"/>
    </source>
</evidence>
<reference evidence="12" key="1">
    <citation type="journal article" date="2006" name="Proc. Natl. Acad. Sci. U.S.A.">
        <title>Genome analysis of the smallest free-living eukaryote Ostreococcus tauri unveils many unique features.</title>
        <authorList>
            <person name="Derelle E."/>
            <person name="Ferraz C."/>
            <person name="Rombauts S."/>
            <person name="Rouze P."/>
            <person name="Worden A.Z."/>
            <person name="Robbens S."/>
            <person name="Partensky F."/>
            <person name="Degroeve S."/>
            <person name="Echeynie S."/>
            <person name="Cooke R."/>
            <person name="Saeys Y."/>
            <person name="Wuyts J."/>
            <person name="Jabbari K."/>
            <person name="Bowler C."/>
            <person name="Panaud O."/>
            <person name="Piegu B."/>
            <person name="Ball S.G."/>
            <person name="Ral J.-P."/>
            <person name="Bouget F.-Y."/>
            <person name="Piganeau G."/>
            <person name="De Baets B."/>
            <person name="Picard A."/>
            <person name="Delseny M."/>
            <person name="Demaille J."/>
            <person name="Van de Peer Y."/>
            <person name="Moreau H."/>
        </authorList>
    </citation>
    <scope>NUCLEOTIDE SEQUENCE [LARGE SCALE GENOMIC DNA]</scope>
    <source>
        <strain evidence="12">OTTH 0595 / CCAP 157/2 / RCC745</strain>
    </source>
</reference>
<evidence type="ECO:0000256" key="4">
    <source>
        <dbReference type="ARBA" id="ARBA00022884"/>
    </source>
</evidence>
<evidence type="ECO:0000256" key="10">
    <source>
        <dbReference type="SAM" id="MobiDB-lite"/>
    </source>
</evidence>
<dbReference type="PANTHER" id="PTHR23237">
    <property type="entry name" value="NUCLEOLAR PROTEIN FAMILY A MEMBER 1 SNORNP PROTEIN GAR1"/>
    <property type="match status" value="1"/>
</dbReference>
<comment type="function">
    <text evidence="9">Required for ribosome biogenesis. Part of a complex which catalyzes pseudouridylation of rRNA. This involves the isomerization of uridine such that the ribose is subsequently attached to C5, instead of the normal N1. Pseudouridine ("psi") residues may serve to stabilize the conformation of rRNAs.</text>
</comment>
<comment type="similarity">
    <text evidence="7 9">Belongs to the GAR1 family.</text>
</comment>
<keyword evidence="3 9" id="KW-0698">rRNA processing</keyword>
<evidence type="ECO:0000256" key="2">
    <source>
        <dbReference type="ARBA" id="ARBA00022517"/>
    </source>
</evidence>
<dbReference type="InterPro" id="IPR009000">
    <property type="entry name" value="Transl_B-barrel_sf"/>
</dbReference>
<dbReference type="EMBL" id="CAID01000002">
    <property type="protein sequence ID" value="CEG00974.1"/>
    <property type="molecule type" value="Genomic_DNA"/>
</dbReference>
<feature type="region of interest" description="Disordered" evidence="10">
    <location>
        <begin position="1"/>
        <end position="46"/>
    </location>
</feature>
<gene>
    <name evidence="11" type="ORF">OT_ostta02g01330</name>
</gene>
<keyword evidence="12" id="KW-1185">Reference proteome</keyword>
<feature type="compositionally biased region" description="Gly residues" evidence="10">
    <location>
        <begin position="154"/>
        <end position="163"/>
    </location>
</feature>
<name>A0A090MBL4_OSTTA</name>
<evidence type="ECO:0000313" key="11">
    <source>
        <dbReference type="EMBL" id="CEG00974.1"/>
    </source>
</evidence>
<dbReference type="Gene3D" id="2.40.10.230">
    <property type="entry name" value="Probable tRNA pseudouridine synthase domain"/>
    <property type="match status" value="1"/>
</dbReference>
<dbReference type="Pfam" id="PF04410">
    <property type="entry name" value="Gar1"/>
    <property type="match status" value="1"/>
</dbReference>
<reference evidence="11 12" key="2">
    <citation type="journal article" date="2014" name="BMC Genomics">
        <title>An improved genome of the model marine alga Ostreococcus tauri unfolds by assessing Illumina de novo assemblies.</title>
        <authorList>
            <person name="Blanc-Mathieu R."/>
            <person name="Verhelst B."/>
            <person name="Derelle E."/>
            <person name="Rombauts S."/>
            <person name="Bouget F.Y."/>
            <person name="Carre I."/>
            <person name="Chateau A."/>
            <person name="Eyre-Walker A."/>
            <person name="Grimsley N."/>
            <person name="Moreau H."/>
            <person name="Piegu B."/>
            <person name="Rivals E."/>
            <person name="Schackwitz W."/>
            <person name="Van de Peer Y."/>
            <person name="Piganeau G."/>
        </authorList>
    </citation>
    <scope>NUCLEOTIDE SEQUENCE [LARGE SCALE GENOMIC DNA]</scope>
    <source>
        <strain evidence="12">OTTH 0595 / CCAP 157/2 / RCC745</strain>
    </source>
</reference>
<dbReference type="RefSeq" id="XP_022840712.1">
    <property type="nucleotide sequence ID" value="XM_022985019.1"/>
</dbReference>
<dbReference type="STRING" id="70448.A0A090MBL4"/>
<evidence type="ECO:0000256" key="8">
    <source>
        <dbReference type="ARBA" id="ARBA00059623"/>
    </source>
</evidence>
<sequence>MRPPSYRGARGSAGRTSTGGRSGLRFDGRGRGRGRSGQFRDEGPPSSLEEIGTFLHACEGEIVCLSTNKKVPYFNGAVYLENKTQVGKVEEIFGPVNDKMFTVKLIEGVNAESYEKGAKFYISPDKLLPVERFINPVSGGRASGRGRAGRAPGMRGGRGGRGTARGAARGRGGRSRF</sequence>
<dbReference type="OrthoDB" id="2187159at2759"/>
<dbReference type="GO" id="GO:0000454">
    <property type="term" value="P:snoRNA guided rRNA pseudouridine synthesis"/>
    <property type="evidence" value="ECO:0007669"/>
    <property type="project" value="TreeGrafter"/>
</dbReference>
<evidence type="ECO:0000256" key="9">
    <source>
        <dbReference type="RuleBase" id="RU364004"/>
    </source>
</evidence>
<dbReference type="Proteomes" id="UP000009170">
    <property type="component" value="Unassembled WGS sequence"/>
</dbReference>
<dbReference type="GO" id="GO:0034513">
    <property type="term" value="F:box H/ACA snoRNA binding"/>
    <property type="evidence" value="ECO:0007669"/>
    <property type="project" value="TreeGrafter"/>
</dbReference>
<evidence type="ECO:0000313" key="12">
    <source>
        <dbReference type="Proteomes" id="UP000009170"/>
    </source>
</evidence>
<dbReference type="GeneID" id="9837210"/>
<dbReference type="FunCoup" id="A0A090MBL4">
    <property type="interactions" value="1373"/>
</dbReference>
<evidence type="ECO:0000256" key="5">
    <source>
        <dbReference type="ARBA" id="ARBA00023242"/>
    </source>
</evidence>
<dbReference type="InterPro" id="IPR038664">
    <property type="entry name" value="Gar1/Naf1_Cbf5-bd_sf"/>
</dbReference>
<comment type="function">
    <text evidence="8">Required for ribosome biogenesis. Part of a complex which catalyzes pseudouridylation of rRNA. This involves the isomerization of uridine such that the ribose is subsequently attached to C5, instead of the normal N1. Pseudouridine ('psi') residues may serve to stabilize the conformation of rRNAs.</text>
</comment>
<proteinExistence type="inferred from homology"/>
<comment type="subunit">
    <text evidence="9">Component of the small nucleolar ribonucleoprotein particles containing H/ACA-type snoRNAs (H/ACA snoRNPs).</text>
</comment>
<feature type="compositionally biased region" description="Low complexity" evidence="10">
    <location>
        <begin position="7"/>
        <end position="23"/>
    </location>
</feature>
<feature type="region of interest" description="Disordered" evidence="10">
    <location>
        <begin position="139"/>
        <end position="177"/>
    </location>
</feature>
<dbReference type="KEGG" id="ota:OT_ostta02g01330"/>
<protein>
    <recommendedName>
        <fullName evidence="9">H/ACA ribonucleoprotein complex subunit</fullName>
    </recommendedName>
</protein>